<protein>
    <submittedName>
        <fullName evidence="1">Uncharacterized protein</fullName>
    </submittedName>
</protein>
<gene>
    <name evidence="1" type="ORF">ARMGADRAFT_1131151</name>
</gene>
<dbReference type="Proteomes" id="UP000217790">
    <property type="component" value="Unassembled WGS sequence"/>
</dbReference>
<name>A0A2H3DU55_ARMGA</name>
<dbReference type="EMBL" id="KZ293648">
    <property type="protein sequence ID" value="PBK98759.1"/>
    <property type="molecule type" value="Genomic_DNA"/>
</dbReference>
<dbReference type="InParanoid" id="A0A2H3DU55"/>
<accession>A0A2H3DU55</accession>
<evidence type="ECO:0000313" key="1">
    <source>
        <dbReference type="EMBL" id="PBK98759.1"/>
    </source>
</evidence>
<evidence type="ECO:0000313" key="2">
    <source>
        <dbReference type="Proteomes" id="UP000217790"/>
    </source>
</evidence>
<organism evidence="1 2">
    <name type="scientific">Armillaria gallica</name>
    <name type="common">Bulbous honey fungus</name>
    <name type="synonym">Armillaria bulbosa</name>
    <dbReference type="NCBI Taxonomy" id="47427"/>
    <lineage>
        <taxon>Eukaryota</taxon>
        <taxon>Fungi</taxon>
        <taxon>Dikarya</taxon>
        <taxon>Basidiomycota</taxon>
        <taxon>Agaricomycotina</taxon>
        <taxon>Agaricomycetes</taxon>
        <taxon>Agaricomycetidae</taxon>
        <taxon>Agaricales</taxon>
        <taxon>Marasmiineae</taxon>
        <taxon>Physalacriaceae</taxon>
        <taxon>Armillaria</taxon>
    </lineage>
</organism>
<reference evidence="2" key="1">
    <citation type="journal article" date="2017" name="Nat. Ecol. Evol.">
        <title>Genome expansion and lineage-specific genetic innovations in the forest pathogenic fungi Armillaria.</title>
        <authorList>
            <person name="Sipos G."/>
            <person name="Prasanna A.N."/>
            <person name="Walter M.C."/>
            <person name="O'Connor E."/>
            <person name="Balint B."/>
            <person name="Krizsan K."/>
            <person name="Kiss B."/>
            <person name="Hess J."/>
            <person name="Varga T."/>
            <person name="Slot J."/>
            <person name="Riley R."/>
            <person name="Boka B."/>
            <person name="Rigling D."/>
            <person name="Barry K."/>
            <person name="Lee J."/>
            <person name="Mihaltcheva S."/>
            <person name="LaButti K."/>
            <person name="Lipzen A."/>
            <person name="Waldron R."/>
            <person name="Moloney N.M."/>
            <person name="Sperisen C."/>
            <person name="Kredics L."/>
            <person name="Vagvoelgyi C."/>
            <person name="Patrignani A."/>
            <person name="Fitzpatrick D."/>
            <person name="Nagy I."/>
            <person name="Doyle S."/>
            <person name="Anderson J.B."/>
            <person name="Grigoriev I.V."/>
            <person name="Gueldener U."/>
            <person name="Muensterkoetter M."/>
            <person name="Nagy L.G."/>
        </authorList>
    </citation>
    <scope>NUCLEOTIDE SEQUENCE [LARGE SCALE GENOMIC DNA]</scope>
    <source>
        <strain evidence="2">Ar21-2</strain>
    </source>
</reference>
<dbReference type="AlphaFoldDB" id="A0A2H3DU55"/>
<proteinExistence type="predicted"/>
<keyword evidence="2" id="KW-1185">Reference proteome</keyword>
<sequence length="285" mass="31557">MIYAMDVQLKQMDRKAAPNLYSHPSKLLLEVKIWNIGTFDMPATTRLSGRIVARRKKITTDALGYRLSTVNGSIGTGTTDVQVFFDLLDLKFEPFVPHVEFERGQASGAVVVPCFYTFFLGFRVPPTCILASHSCLGYCRSVINFSNTWVPCPSVGDILVTLPATLPSDSIFPQPEVTPSAASWGMWSVKSLLNTIANVPLPTLVIHVFSNVHRRMKLSIQGRIVRKLIRATVASFASESYLAVELHKGYQDIENFTSTTSSFPDGNPQFGSDDHLLLVTNKPFP</sequence>